<dbReference type="Pfam" id="PF00872">
    <property type="entry name" value="Transposase_mut"/>
    <property type="match status" value="1"/>
</dbReference>
<keyword evidence="5 6" id="KW-0233">DNA recombination</keyword>
<dbReference type="PANTHER" id="PTHR33217:SF5">
    <property type="entry name" value="MUTATOR FAMILY TRANSPOSASE"/>
    <property type="match status" value="1"/>
</dbReference>
<dbReference type="RefSeq" id="WP_433962737.1">
    <property type="nucleotide sequence ID" value="NZ_AP019531.1"/>
</dbReference>
<feature type="compositionally biased region" description="Polar residues" evidence="7">
    <location>
        <begin position="72"/>
        <end position="85"/>
    </location>
</feature>
<evidence type="ECO:0000313" key="11">
    <source>
        <dbReference type="Proteomes" id="UP000324392"/>
    </source>
</evidence>
<evidence type="ECO:0000313" key="9">
    <source>
        <dbReference type="EMBL" id="BBI92146.1"/>
    </source>
</evidence>
<dbReference type="Proteomes" id="UP000324392">
    <property type="component" value="Chromosome"/>
</dbReference>
<dbReference type="GO" id="GO:0003677">
    <property type="term" value="F:DNA binding"/>
    <property type="evidence" value="ECO:0007669"/>
    <property type="project" value="UniProtKB-UniRule"/>
</dbReference>
<dbReference type="NCBIfam" id="NF033543">
    <property type="entry name" value="transpos_IS256"/>
    <property type="match status" value="1"/>
</dbReference>
<evidence type="ECO:0000313" key="10">
    <source>
        <dbReference type="EMBL" id="BBI92183.1"/>
    </source>
</evidence>
<evidence type="ECO:0000256" key="5">
    <source>
        <dbReference type="ARBA" id="ARBA00023172"/>
    </source>
</evidence>
<protein>
    <recommendedName>
        <fullName evidence="6">Mutator family transposase</fullName>
    </recommendedName>
</protein>
<keyword evidence="4 6" id="KW-0238">DNA-binding</keyword>
<evidence type="ECO:0000256" key="4">
    <source>
        <dbReference type="ARBA" id="ARBA00023125"/>
    </source>
</evidence>
<evidence type="ECO:0000313" key="8">
    <source>
        <dbReference type="EMBL" id="BBI91693.1"/>
    </source>
</evidence>
<reference evidence="10 11" key="1">
    <citation type="submission" date="2019-03" db="EMBL/GenBank/DDBJ databases">
        <title>The genome sequence of Candidatus Serratia symbiotica strain IS.</title>
        <authorList>
            <person name="Nikoh N."/>
            <person name="Koga R."/>
            <person name="Oshima K."/>
            <person name="Hattori M."/>
            <person name="Fukatsu T."/>
        </authorList>
    </citation>
    <scope>NUCLEOTIDE SEQUENCE [LARGE SCALE GENOMIC DNA]</scope>
    <source>
        <strain evidence="10 11">IS</strain>
    </source>
</reference>
<evidence type="ECO:0000256" key="7">
    <source>
        <dbReference type="SAM" id="MobiDB-lite"/>
    </source>
</evidence>
<sequence>MSNGEKTSSTDTPQQAMLRQITAELAKDIKTEADLNNILNQFVKMTVEAALGAEMEHHLGYAKRATEGRGTGNSRNGFSPKTLTSPYGELAIETPRDRNSEFEPVIVQKGQTRLTGFDDQILAFYAQGMTTREITDTFKKLYDADVSPTLISKVTDAVIARVTAWRSRPLDNLYPIVYLDCIVIKVHQDKRVINKSVYIALGVNLEGQKECLGLWIADAEGARTWLSILTELKNRGLNDILIACVDGLKGFSDAVNTVYPQTKIQLCIVHRVRNSLKYVSWKDQKALCAELKLIYRSATEEDALRELDDFETRWSEKYPSVAPIWRRNWVDLSSFFAYPAEIRKVIYTTNAIESLNSEIRKSIKKRKIFPHDQSALKVICLAIAIESASEKWTMPLANWRQALNHFMIEYPERMGGY</sequence>
<comment type="function">
    <text evidence="1 6">Required for the transposition of the insertion element.</text>
</comment>
<evidence type="ECO:0000256" key="3">
    <source>
        <dbReference type="ARBA" id="ARBA00022578"/>
    </source>
</evidence>
<dbReference type="AlphaFoldDB" id="A0A455VGG9"/>
<evidence type="ECO:0000256" key="6">
    <source>
        <dbReference type="RuleBase" id="RU365089"/>
    </source>
</evidence>
<keyword evidence="6" id="KW-0814">Transposable element</keyword>
<accession>A0A455VGG9</accession>
<dbReference type="GO" id="GO:0004803">
    <property type="term" value="F:transposase activity"/>
    <property type="evidence" value="ECO:0007669"/>
    <property type="project" value="UniProtKB-UniRule"/>
</dbReference>
<organism evidence="10 11">
    <name type="scientific">Serratia symbiotica</name>
    <dbReference type="NCBI Taxonomy" id="138074"/>
    <lineage>
        <taxon>Bacteria</taxon>
        <taxon>Pseudomonadati</taxon>
        <taxon>Pseudomonadota</taxon>
        <taxon>Gammaproteobacteria</taxon>
        <taxon>Enterobacterales</taxon>
        <taxon>Yersiniaceae</taxon>
        <taxon>Serratia</taxon>
    </lineage>
</organism>
<gene>
    <name evidence="8" type="ORF">SSYIS1_09910</name>
    <name evidence="9" type="ORF">SSYIS1_17340</name>
    <name evidence="10" type="ORF">SSYIS1_17880</name>
</gene>
<dbReference type="EMBL" id="AP019531">
    <property type="protein sequence ID" value="BBI91693.1"/>
    <property type="molecule type" value="Genomic_DNA"/>
</dbReference>
<evidence type="ECO:0000256" key="2">
    <source>
        <dbReference type="ARBA" id="ARBA00010961"/>
    </source>
</evidence>
<dbReference type="PANTHER" id="PTHR33217">
    <property type="entry name" value="TRANSPOSASE FOR INSERTION SEQUENCE ELEMENT IS1081"/>
    <property type="match status" value="1"/>
</dbReference>
<feature type="region of interest" description="Disordered" evidence="7">
    <location>
        <begin position="64"/>
        <end position="87"/>
    </location>
</feature>
<comment type="similarity">
    <text evidence="2 6">Belongs to the transposase mutator family.</text>
</comment>
<evidence type="ECO:0000256" key="1">
    <source>
        <dbReference type="ARBA" id="ARBA00002190"/>
    </source>
</evidence>
<proteinExistence type="inferred from homology"/>
<dbReference type="EMBL" id="AP019531">
    <property type="protein sequence ID" value="BBI92183.1"/>
    <property type="molecule type" value="Genomic_DNA"/>
</dbReference>
<dbReference type="InterPro" id="IPR001207">
    <property type="entry name" value="Transposase_mutator"/>
</dbReference>
<dbReference type="GO" id="GO:0006313">
    <property type="term" value="P:DNA transposition"/>
    <property type="evidence" value="ECO:0007669"/>
    <property type="project" value="UniProtKB-UniRule"/>
</dbReference>
<dbReference type="PROSITE" id="PS01007">
    <property type="entry name" value="TRANSPOSASE_MUTATOR"/>
    <property type="match status" value="1"/>
</dbReference>
<keyword evidence="3 6" id="KW-0815">Transposition</keyword>
<name>A0A455VGG9_9GAMM</name>
<dbReference type="EMBL" id="AP019531">
    <property type="protein sequence ID" value="BBI92146.1"/>
    <property type="molecule type" value="Genomic_DNA"/>
</dbReference>